<reference evidence="1" key="1">
    <citation type="submission" date="2020-11" db="EMBL/GenBank/DDBJ databases">
        <title>Enhanced detection system for hospital associated transmission using whole genome sequencing surveillance.</title>
        <authorList>
            <person name="Harrison L.H."/>
            <person name="Van Tyne D."/>
            <person name="Marsh J.W."/>
            <person name="Griffith M.P."/>
            <person name="Snyder D.J."/>
            <person name="Cooper V.S."/>
            <person name="Mustapha M."/>
        </authorList>
    </citation>
    <scope>NUCLEOTIDE SEQUENCE</scope>
    <source>
        <strain evidence="1">STEN00091</strain>
    </source>
</reference>
<dbReference type="Proteomes" id="UP000625930">
    <property type="component" value="Unassembled WGS sequence"/>
</dbReference>
<sequence>MWYCAHAVFFYQYEGQDSFVVHENVYLIGAEDEEKAMFKAKSIALEYEQIGADSYLECDGKRAEYKFSGIRKLIYVQVDSDVADSSAICSGVELTYSVMEVGSILDVGRIARGELVAVNYIE</sequence>
<dbReference type="InterPro" id="IPR025630">
    <property type="entry name" value="DUF4288"/>
</dbReference>
<organism evidence="1 2">
    <name type="scientific">Stenotrophomonas maltophilia</name>
    <name type="common">Pseudomonas maltophilia</name>
    <name type="synonym">Xanthomonas maltophilia</name>
    <dbReference type="NCBI Taxonomy" id="40324"/>
    <lineage>
        <taxon>Bacteria</taxon>
        <taxon>Pseudomonadati</taxon>
        <taxon>Pseudomonadota</taxon>
        <taxon>Gammaproteobacteria</taxon>
        <taxon>Lysobacterales</taxon>
        <taxon>Lysobacteraceae</taxon>
        <taxon>Stenotrophomonas</taxon>
        <taxon>Stenotrophomonas maltophilia group</taxon>
    </lineage>
</organism>
<dbReference type="AlphaFoldDB" id="A0A6B8J220"/>
<comment type="caution">
    <text evidence="1">The sequence shown here is derived from an EMBL/GenBank/DDBJ whole genome shotgun (WGS) entry which is preliminary data.</text>
</comment>
<dbReference type="RefSeq" id="WP_154262626.1">
    <property type="nucleotide sequence ID" value="NZ_VLHB01000026.1"/>
</dbReference>
<evidence type="ECO:0000313" key="1">
    <source>
        <dbReference type="EMBL" id="MBH1652974.1"/>
    </source>
</evidence>
<name>A0A6B8J220_STEMA</name>
<proteinExistence type="predicted"/>
<protein>
    <submittedName>
        <fullName evidence="1">DUF4288 domain-containing protein</fullName>
    </submittedName>
</protein>
<evidence type="ECO:0000313" key="2">
    <source>
        <dbReference type="Proteomes" id="UP000625930"/>
    </source>
</evidence>
<gene>
    <name evidence="1" type="ORF">I5U67_12430</name>
</gene>
<accession>A0A6B8J220</accession>
<dbReference type="Pfam" id="PF14119">
    <property type="entry name" value="DUF4288"/>
    <property type="match status" value="1"/>
</dbReference>
<dbReference type="EMBL" id="JADUNP010000024">
    <property type="protein sequence ID" value="MBH1652974.1"/>
    <property type="molecule type" value="Genomic_DNA"/>
</dbReference>